<dbReference type="OrthoDB" id="409586at2759"/>
<reference evidence="11" key="1">
    <citation type="submission" date="2022-07" db="EMBL/GenBank/DDBJ databases">
        <title>Phylogenomic reconstructions and comparative analyses of Kickxellomycotina fungi.</title>
        <authorList>
            <person name="Reynolds N.K."/>
            <person name="Stajich J.E."/>
            <person name="Barry K."/>
            <person name="Grigoriev I.V."/>
            <person name="Crous P."/>
            <person name="Smith M.E."/>
        </authorList>
    </citation>
    <scope>NUCLEOTIDE SEQUENCE</scope>
    <source>
        <strain evidence="11">NBRC 100468</strain>
    </source>
</reference>
<comment type="similarity">
    <text evidence="2 10">Belongs to the mitochondrial carrier (TC 2.A.29) family.</text>
</comment>
<dbReference type="AlphaFoldDB" id="A0A9W7ZW10"/>
<dbReference type="InterPro" id="IPR018108">
    <property type="entry name" value="MCP_transmembrane"/>
</dbReference>
<evidence type="ECO:0000313" key="11">
    <source>
        <dbReference type="EMBL" id="KAJ1917764.1"/>
    </source>
</evidence>
<keyword evidence="3 10" id="KW-0813">Transport</keyword>
<evidence type="ECO:0000256" key="5">
    <source>
        <dbReference type="ARBA" id="ARBA00022737"/>
    </source>
</evidence>
<dbReference type="Gene3D" id="1.50.40.10">
    <property type="entry name" value="Mitochondrial carrier domain"/>
    <property type="match status" value="1"/>
</dbReference>
<dbReference type="Pfam" id="PF00153">
    <property type="entry name" value="Mito_carr"/>
    <property type="match status" value="3"/>
</dbReference>
<protein>
    <submittedName>
        <fullName evidence="11">Mitochondrial carrier protein ymc2</fullName>
    </submittedName>
</protein>
<dbReference type="InterPro" id="IPR023395">
    <property type="entry name" value="MCP_dom_sf"/>
</dbReference>
<evidence type="ECO:0000256" key="9">
    <source>
        <dbReference type="PROSITE-ProRule" id="PRU00282"/>
    </source>
</evidence>
<evidence type="ECO:0000256" key="10">
    <source>
        <dbReference type="RuleBase" id="RU000488"/>
    </source>
</evidence>
<gene>
    <name evidence="11" type="primary">YMC2</name>
    <name evidence="11" type="ORF">H4219_003018</name>
</gene>
<proteinExistence type="inferred from homology"/>
<comment type="subcellular location">
    <subcellularLocation>
        <location evidence="1">Mitochondrion membrane</location>
        <topology evidence="1">Multi-pass membrane protein</topology>
    </subcellularLocation>
</comment>
<dbReference type="PANTHER" id="PTHR45624:SF12">
    <property type="entry name" value="MITOCHONDRIAL ORNITHINE TRANSPORTER 1"/>
    <property type="match status" value="1"/>
</dbReference>
<dbReference type="PANTHER" id="PTHR45624">
    <property type="entry name" value="MITOCHONDRIAL BASIC AMINO ACIDS TRANSPORTER-RELATED"/>
    <property type="match status" value="1"/>
</dbReference>
<comment type="caution">
    <text evidence="11">The sequence shown here is derived from an EMBL/GenBank/DDBJ whole genome shotgun (WGS) entry which is preliminary data.</text>
</comment>
<keyword evidence="6" id="KW-1133">Transmembrane helix</keyword>
<dbReference type="PROSITE" id="PS50920">
    <property type="entry name" value="SOLCAR"/>
    <property type="match status" value="3"/>
</dbReference>
<evidence type="ECO:0000256" key="7">
    <source>
        <dbReference type="ARBA" id="ARBA00023128"/>
    </source>
</evidence>
<name>A0A9W7ZW10_9FUNG</name>
<evidence type="ECO:0000256" key="8">
    <source>
        <dbReference type="ARBA" id="ARBA00023136"/>
    </source>
</evidence>
<keyword evidence="8 9" id="KW-0472">Membrane</keyword>
<keyword evidence="4 9" id="KW-0812">Transmembrane</keyword>
<dbReference type="GO" id="GO:0031966">
    <property type="term" value="C:mitochondrial membrane"/>
    <property type="evidence" value="ECO:0007669"/>
    <property type="project" value="UniProtKB-SubCell"/>
</dbReference>
<dbReference type="Proteomes" id="UP001150538">
    <property type="component" value="Unassembled WGS sequence"/>
</dbReference>
<organism evidence="11 12">
    <name type="scientific">Mycoemilia scoparia</name>
    <dbReference type="NCBI Taxonomy" id="417184"/>
    <lineage>
        <taxon>Eukaryota</taxon>
        <taxon>Fungi</taxon>
        <taxon>Fungi incertae sedis</taxon>
        <taxon>Zoopagomycota</taxon>
        <taxon>Kickxellomycotina</taxon>
        <taxon>Kickxellomycetes</taxon>
        <taxon>Kickxellales</taxon>
        <taxon>Kickxellaceae</taxon>
        <taxon>Mycoemilia</taxon>
    </lineage>
</organism>
<feature type="repeat" description="Solcar" evidence="9">
    <location>
        <begin position="106"/>
        <end position="196"/>
    </location>
</feature>
<evidence type="ECO:0000256" key="6">
    <source>
        <dbReference type="ARBA" id="ARBA00022989"/>
    </source>
</evidence>
<feature type="repeat" description="Solcar" evidence="9">
    <location>
        <begin position="10"/>
        <end position="91"/>
    </location>
</feature>
<sequence>MSDLKQIEKPQDPLRAVKDCAAGSVGGIAQVLAGQRIQTQPELYNGTMDCLKKTIASDGFAGLYKGTATPLVGIGVCVSIQFLTMEYMKRTFARINGAAPTAPLSLTPGQLYISGAIAGLANGVVSGPVEHIRTRLQVQTSGAGGKLQYAGPLDCIKKIYSSHGISGIYKGQIPTLIREFNAYGVYFLVYESLVKNAMERKGIARDQLSSVQVMQYGAAAGMAIWLTTYPADIVKSKIQTDGFGSAGKYKGTLDCVRQIMAKDGVKGFFRGITPCLLRAAPANAATFLGFELAMRVLG</sequence>
<evidence type="ECO:0000256" key="2">
    <source>
        <dbReference type="ARBA" id="ARBA00006375"/>
    </source>
</evidence>
<evidence type="ECO:0000313" key="12">
    <source>
        <dbReference type="Proteomes" id="UP001150538"/>
    </source>
</evidence>
<dbReference type="SUPFAM" id="SSF103506">
    <property type="entry name" value="Mitochondrial carrier"/>
    <property type="match status" value="1"/>
</dbReference>
<evidence type="ECO:0000256" key="3">
    <source>
        <dbReference type="ARBA" id="ARBA00022448"/>
    </source>
</evidence>
<evidence type="ECO:0000256" key="1">
    <source>
        <dbReference type="ARBA" id="ARBA00004225"/>
    </source>
</evidence>
<dbReference type="InterPro" id="IPR050567">
    <property type="entry name" value="Mitochondrial_Carrier"/>
</dbReference>
<evidence type="ECO:0000256" key="4">
    <source>
        <dbReference type="ARBA" id="ARBA00022692"/>
    </source>
</evidence>
<dbReference type="EMBL" id="JANBPU010000062">
    <property type="protein sequence ID" value="KAJ1917764.1"/>
    <property type="molecule type" value="Genomic_DNA"/>
</dbReference>
<keyword evidence="5" id="KW-0677">Repeat</keyword>
<accession>A0A9W7ZW10</accession>
<dbReference type="GO" id="GO:1990575">
    <property type="term" value="P:mitochondrial L-ornithine transmembrane transport"/>
    <property type="evidence" value="ECO:0007669"/>
    <property type="project" value="TreeGrafter"/>
</dbReference>
<dbReference type="GO" id="GO:0000064">
    <property type="term" value="F:L-ornithine transmembrane transporter activity"/>
    <property type="evidence" value="ECO:0007669"/>
    <property type="project" value="TreeGrafter"/>
</dbReference>
<keyword evidence="7" id="KW-0496">Mitochondrion</keyword>
<keyword evidence="12" id="KW-1185">Reference proteome</keyword>
<feature type="repeat" description="Solcar" evidence="9">
    <location>
        <begin position="211"/>
        <end position="296"/>
    </location>
</feature>